<sequence length="130" mass="15430">MKRTAPCVLGLHSLVQPMKCFAVRMKEFDDQNFQEDGTMLWPEVVICSTAEQAYRLCEFFNSESFKVDWETWQEEEPDLTFDVAQQRWLEQDFAIYVVEEVPALHRYEHLYRISQSLSACSDLFEDLLYV</sequence>
<reference evidence="1" key="1">
    <citation type="submission" date="2017-02" db="EMBL/GenBank/DDBJ databases">
        <title>Emergence of VIM metallo-beta-lactamase producing Alcaligenes faecalis in GAZA, Palestine.</title>
        <authorList>
            <person name="Al Laham N."/>
            <person name="Chavda K."/>
            <person name="Cienfuegos V."/>
            <person name="Kreiswirth B."/>
            <person name="Chen L."/>
        </authorList>
    </citation>
    <scope>NUCLEOTIDE SEQUENCE</scope>
    <source>
        <strain evidence="1">GZAF1</strain>
        <plasmid evidence="1">pGZAF1_VIM</plasmid>
    </source>
</reference>
<proteinExistence type="predicted"/>
<organism evidence="1">
    <name type="scientific">Alcaligenes faecalis</name>
    <dbReference type="NCBI Taxonomy" id="511"/>
    <lineage>
        <taxon>Bacteria</taxon>
        <taxon>Pseudomonadati</taxon>
        <taxon>Pseudomonadota</taxon>
        <taxon>Betaproteobacteria</taxon>
        <taxon>Burkholderiales</taxon>
        <taxon>Alcaligenaceae</taxon>
        <taxon>Alcaligenes</taxon>
    </lineage>
</organism>
<dbReference type="EMBL" id="KY623659">
    <property type="protein sequence ID" value="ASD48462.1"/>
    <property type="molecule type" value="Genomic_DNA"/>
</dbReference>
<evidence type="ECO:0000313" key="1">
    <source>
        <dbReference type="EMBL" id="ASD48462.1"/>
    </source>
</evidence>
<accession>A0A1Z3MKX8</accession>
<keyword evidence="1" id="KW-0614">Plasmid</keyword>
<name>A0A1Z3MKX8_ALCFA</name>
<geneLocation type="plasmid" evidence="1">
    <name>pGZAF1_VIM</name>
</geneLocation>
<protein>
    <submittedName>
        <fullName evidence="1">Uncharacterized protein</fullName>
    </submittedName>
</protein>
<dbReference type="AlphaFoldDB" id="A0A1Z3MKX8"/>